<sequence length="158" mass="16350">MDGILDDSDETNLFETPPTEKNFNSGRRSTKSTGPEGRGAPRGADVAPRGRPRGPRDGRPRSAERQIGRLGMGVVQAGPGMAHGGGVRLLATGYQPATRAAGDAGGGADARSGDASERKERGRRFSSRGSAGLREATTNGDDERLRDGGEGRTSSGTT</sequence>
<evidence type="ECO:0000256" key="1">
    <source>
        <dbReference type="SAM" id="MobiDB-lite"/>
    </source>
</evidence>
<organism evidence="2">
    <name type="scientific">Oryza barthii</name>
    <dbReference type="NCBI Taxonomy" id="65489"/>
    <lineage>
        <taxon>Eukaryota</taxon>
        <taxon>Viridiplantae</taxon>
        <taxon>Streptophyta</taxon>
        <taxon>Embryophyta</taxon>
        <taxon>Tracheophyta</taxon>
        <taxon>Spermatophyta</taxon>
        <taxon>Magnoliopsida</taxon>
        <taxon>Liliopsida</taxon>
        <taxon>Poales</taxon>
        <taxon>Poaceae</taxon>
        <taxon>BOP clade</taxon>
        <taxon>Oryzoideae</taxon>
        <taxon>Oryzeae</taxon>
        <taxon>Oryzinae</taxon>
        <taxon>Oryza</taxon>
    </lineage>
</organism>
<feature type="compositionally biased region" description="Basic and acidic residues" evidence="1">
    <location>
        <begin position="54"/>
        <end position="67"/>
    </location>
</feature>
<dbReference type="AlphaFoldDB" id="A0A1V1H8V9"/>
<accession>A0A1V1H8V9</accession>
<feature type="compositionally biased region" description="Basic and acidic residues" evidence="1">
    <location>
        <begin position="111"/>
        <end position="120"/>
    </location>
</feature>
<gene>
    <name evidence="2" type="primary">OBARTa0025D24.10</name>
</gene>
<protein>
    <submittedName>
        <fullName evidence="2">Uncharacterized protein</fullName>
    </submittedName>
</protein>
<proteinExistence type="predicted"/>
<evidence type="ECO:0000313" key="2">
    <source>
        <dbReference type="EMBL" id="BAX24804.1"/>
    </source>
</evidence>
<feature type="compositionally biased region" description="Polar residues" evidence="1">
    <location>
        <begin position="13"/>
        <end position="33"/>
    </location>
</feature>
<feature type="compositionally biased region" description="Basic and acidic residues" evidence="1">
    <location>
        <begin position="141"/>
        <end position="150"/>
    </location>
</feature>
<feature type="compositionally biased region" description="Acidic residues" evidence="1">
    <location>
        <begin position="1"/>
        <end position="12"/>
    </location>
</feature>
<feature type="region of interest" description="Disordered" evidence="1">
    <location>
        <begin position="1"/>
        <end position="158"/>
    </location>
</feature>
<name>A0A1V1H8V9_9ORYZ</name>
<reference evidence="2" key="1">
    <citation type="submission" date="2009-05" db="EMBL/GenBank/DDBJ databases">
        <title>Oryza sativa Japonica Group genomic DNA, chromosome 6, BAC clone:KMK0024M20, cultivar:Khau Mac Kho.</title>
        <authorList>
            <person name="Matsumoto T."/>
            <person name="Wu J."/>
            <person name="Kanamori H."/>
        </authorList>
    </citation>
    <scope>NUCLEOTIDE SEQUENCE</scope>
    <source>
        <strain evidence="2">W1588</strain>
    </source>
</reference>
<dbReference type="EMBL" id="AP011460">
    <property type="protein sequence ID" value="BAX24804.1"/>
    <property type="molecule type" value="Genomic_DNA"/>
</dbReference>